<dbReference type="EMBL" id="CAVLGL010000057">
    <property type="protein sequence ID" value="CAK1583782.1"/>
    <property type="molecule type" value="Genomic_DNA"/>
</dbReference>
<reference evidence="1 2" key="1">
    <citation type="submission" date="2023-11" db="EMBL/GenBank/DDBJ databases">
        <authorList>
            <person name="Hedman E."/>
            <person name="Englund M."/>
            <person name="Stromberg M."/>
            <person name="Nyberg Akerstrom W."/>
            <person name="Nylinder S."/>
            <person name="Jareborg N."/>
            <person name="Kallberg Y."/>
            <person name="Kronander E."/>
        </authorList>
    </citation>
    <scope>NUCLEOTIDE SEQUENCE [LARGE SCALE GENOMIC DNA]</scope>
</reference>
<proteinExistence type="predicted"/>
<evidence type="ECO:0000313" key="1">
    <source>
        <dbReference type="EMBL" id="CAK1583782.1"/>
    </source>
</evidence>
<dbReference type="Proteomes" id="UP001314205">
    <property type="component" value="Unassembled WGS sequence"/>
</dbReference>
<comment type="caution">
    <text evidence="1">The sequence shown here is derived from an EMBL/GenBank/DDBJ whole genome shotgun (WGS) entry which is preliminary data.</text>
</comment>
<dbReference type="AlphaFoldDB" id="A0AAV1KNR3"/>
<name>A0AAV1KNR3_9NEOP</name>
<evidence type="ECO:0008006" key="3">
    <source>
        <dbReference type="Google" id="ProtNLM"/>
    </source>
</evidence>
<keyword evidence="2" id="KW-1185">Reference proteome</keyword>
<evidence type="ECO:0000313" key="2">
    <source>
        <dbReference type="Proteomes" id="UP001314205"/>
    </source>
</evidence>
<accession>A0AAV1KNR3</accession>
<gene>
    <name evidence="1" type="ORF">PARMNEM_LOCUS5133</name>
</gene>
<organism evidence="1 2">
    <name type="scientific">Parnassius mnemosyne</name>
    <name type="common">clouded apollo</name>
    <dbReference type="NCBI Taxonomy" id="213953"/>
    <lineage>
        <taxon>Eukaryota</taxon>
        <taxon>Metazoa</taxon>
        <taxon>Ecdysozoa</taxon>
        <taxon>Arthropoda</taxon>
        <taxon>Hexapoda</taxon>
        <taxon>Insecta</taxon>
        <taxon>Pterygota</taxon>
        <taxon>Neoptera</taxon>
        <taxon>Endopterygota</taxon>
        <taxon>Lepidoptera</taxon>
        <taxon>Glossata</taxon>
        <taxon>Ditrysia</taxon>
        <taxon>Papilionoidea</taxon>
        <taxon>Papilionidae</taxon>
        <taxon>Parnassiinae</taxon>
        <taxon>Parnassini</taxon>
        <taxon>Parnassius</taxon>
        <taxon>Driopa</taxon>
    </lineage>
</organism>
<protein>
    <recommendedName>
        <fullName evidence="3">DDE Tnp4 domain-containing protein</fullName>
    </recommendedName>
</protein>
<sequence length="209" mass="24055">MPQIQPQLLDTPIIPLEEQLQSPLTPQTMLEAMLEAMPEPVLQSLPQSKSTIVLPDYMRAMETEKRIYVPASLREGETQLSTSEAKNSRAVTICHWVVEVVNGRFKRDFKLLRQNYSNTTAKKFMLDFEVAAALLNAFHPPIVDRVDAGEIIQQINMFMNTENELAHYIIRNNYNKRRADFQTISIQNDNLNDFPQLTYSELKLISLDD</sequence>